<evidence type="ECO:0000259" key="1">
    <source>
        <dbReference type="Pfam" id="PF00668"/>
    </source>
</evidence>
<dbReference type="InterPro" id="IPR023213">
    <property type="entry name" value="CAT-like_dom_sf"/>
</dbReference>
<feature type="non-terminal residue" evidence="2">
    <location>
        <position position="1"/>
    </location>
</feature>
<dbReference type="Gene3D" id="3.30.559.10">
    <property type="entry name" value="Chloramphenicol acetyltransferase-like domain"/>
    <property type="match status" value="1"/>
</dbReference>
<dbReference type="RefSeq" id="WP_261398719.1">
    <property type="nucleotide sequence ID" value="NZ_VOGW01000045.1"/>
</dbReference>
<evidence type="ECO:0000313" key="3">
    <source>
        <dbReference type="Proteomes" id="UP000320481"/>
    </source>
</evidence>
<name>A0A5C6JX67_9ACTN</name>
<keyword evidence="3" id="KW-1185">Reference proteome</keyword>
<dbReference type="GO" id="GO:0044550">
    <property type="term" value="P:secondary metabolite biosynthetic process"/>
    <property type="evidence" value="ECO:0007669"/>
    <property type="project" value="TreeGrafter"/>
</dbReference>
<proteinExistence type="predicted"/>
<dbReference type="GO" id="GO:0043041">
    <property type="term" value="P:amino acid activation for nonribosomal peptide biosynthetic process"/>
    <property type="evidence" value="ECO:0007669"/>
    <property type="project" value="TreeGrafter"/>
</dbReference>
<dbReference type="Pfam" id="PF00668">
    <property type="entry name" value="Condensation"/>
    <property type="match status" value="1"/>
</dbReference>
<dbReference type="PANTHER" id="PTHR45527">
    <property type="entry name" value="NONRIBOSOMAL PEPTIDE SYNTHETASE"/>
    <property type="match status" value="1"/>
</dbReference>
<comment type="caution">
    <text evidence="2">The sequence shown here is derived from an EMBL/GenBank/DDBJ whole genome shotgun (WGS) entry which is preliminary data.</text>
</comment>
<gene>
    <name evidence="2" type="ORF">FRZ03_08215</name>
</gene>
<feature type="non-terminal residue" evidence="2">
    <location>
        <position position="229"/>
    </location>
</feature>
<dbReference type="SUPFAM" id="SSF52777">
    <property type="entry name" value="CoA-dependent acyltransferases"/>
    <property type="match status" value="1"/>
</dbReference>
<dbReference type="GO" id="GO:0005829">
    <property type="term" value="C:cytosol"/>
    <property type="evidence" value="ECO:0007669"/>
    <property type="project" value="TreeGrafter"/>
</dbReference>
<dbReference type="GO" id="GO:0008610">
    <property type="term" value="P:lipid biosynthetic process"/>
    <property type="evidence" value="ECO:0007669"/>
    <property type="project" value="UniProtKB-ARBA"/>
</dbReference>
<dbReference type="GO" id="GO:0003824">
    <property type="term" value="F:catalytic activity"/>
    <property type="evidence" value="ECO:0007669"/>
    <property type="project" value="InterPro"/>
</dbReference>
<sequence>PDTPGGRGAAHTVTLPPALSGGLAELGRRAGTTPYMTVLAAFQAALAFHSGQRDIAVGTVVANRERAETEQLVGFFVNTLVLRGDLSDDPTPAALLARTRERVLEAFSYQSLPFERVVDALSPERDLARNPLVQVLYTHTDTTSSRFALGAAEGTPYRIDLTTAKFDLTLDLRDGDGRTELAFVYRPDLFEADSIGALARHTVNLLEAFCATPDAPLSAIDPLTPAERA</sequence>
<accession>A0A5C6JX67</accession>
<dbReference type="Gene3D" id="3.30.559.30">
    <property type="entry name" value="Nonribosomal peptide synthetase, condensation domain"/>
    <property type="match status" value="1"/>
</dbReference>
<organism evidence="2 3">
    <name type="scientific">Streptomyces misionensis</name>
    <dbReference type="NCBI Taxonomy" id="67331"/>
    <lineage>
        <taxon>Bacteria</taxon>
        <taxon>Bacillati</taxon>
        <taxon>Actinomycetota</taxon>
        <taxon>Actinomycetes</taxon>
        <taxon>Kitasatosporales</taxon>
        <taxon>Streptomycetaceae</taxon>
        <taxon>Streptomyces</taxon>
    </lineage>
</organism>
<dbReference type="Proteomes" id="UP000320481">
    <property type="component" value="Unassembled WGS sequence"/>
</dbReference>
<dbReference type="PANTHER" id="PTHR45527:SF1">
    <property type="entry name" value="FATTY ACID SYNTHASE"/>
    <property type="match status" value="1"/>
</dbReference>
<dbReference type="GO" id="GO:0031177">
    <property type="term" value="F:phosphopantetheine binding"/>
    <property type="evidence" value="ECO:0007669"/>
    <property type="project" value="TreeGrafter"/>
</dbReference>
<protein>
    <submittedName>
        <fullName evidence="2">Non-ribosomal peptide synthetase</fullName>
    </submittedName>
</protein>
<dbReference type="InterPro" id="IPR001242">
    <property type="entry name" value="Condensation_dom"/>
</dbReference>
<feature type="domain" description="Condensation" evidence="1">
    <location>
        <begin position="11"/>
        <end position="228"/>
    </location>
</feature>
<reference evidence="2" key="1">
    <citation type="journal article" date="2019" name="Microbiol. Resour. Announc.">
        <title>Draft Genomic Sequences of Streptomyces misionensis and Streptomyces albidoflavus, bacteria applied for phytopathogen biocontrol.</title>
        <authorList>
            <person name="Pylro V."/>
            <person name="Dias A."/>
            <person name="Andreote F."/>
            <person name="Varani A."/>
            <person name="Andreote C."/>
            <person name="Bernardo E."/>
            <person name="Martins T."/>
        </authorList>
    </citation>
    <scope>NUCLEOTIDE SEQUENCE [LARGE SCALE GENOMIC DNA]</scope>
    <source>
        <strain evidence="2">66</strain>
    </source>
</reference>
<evidence type="ECO:0000313" key="2">
    <source>
        <dbReference type="EMBL" id="TWV53860.1"/>
    </source>
</evidence>
<dbReference type="AlphaFoldDB" id="A0A5C6JX67"/>
<dbReference type="EMBL" id="VOGW01000045">
    <property type="protein sequence ID" value="TWV53860.1"/>
    <property type="molecule type" value="Genomic_DNA"/>
</dbReference>